<evidence type="ECO:0000313" key="2">
    <source>
        <dbReference type="Proteomes" id="UP000179013"/>
    </source>
</evidence>
<dbReference type="Gene3D" id="3.30.2010.10">
    <property type="entry name" value="Metalloproteases ('zincins'), catalytic domain"/>
    <property type="match status" value="1"/>
</dbReference>
<gene>
    <name evidence="1" type="ORF">A2V80_02330</name>
</gene>
<protein>
    <recommendedName>
        <fullName evidence="3">WLM domain-containing protein</fullName>
    </recommendedName>
</protein>
<evidence type="ECO:0008006" key="3">
    <source>
        <dbReference type="Google" id="ProtNLM"/>
    </source>
</evidence>
<dbReference type="EMBL" id="MGFU01000044">
    <property type="protein sequence ID" value="OGM12058.1"/>
    <property type="molecule type" value="Genomic_DNA"/>
</dbReference>
<dbReference type="AlphaFoldDB" id="A0A1F7XCE0"/>
<reference evidence="1 2" key="1">
    <citation type="journal article" date="2016" name="Nat. Commun.">
        <title>Thousands of microbial genomes shed light on interconnected biogeochemical processes in an aquifer system.</title>
        <authorList>
            <person name="Anantharaman K."/>
            <person name="Brown C.T."/>
            <person name="Hug L.A."/>
            <person name="Sharon I."/>
            <person name="Castelle C.J."/>
            <person name="Probst A.J."/>
            <person name="Thomas B.C."/>
            <person name="Singh A."/>
            <person name="Wilkins M.J."/>
            <person name="Karaoz U."/>
            <person name="Brodie E.L."/>
            <person name="Williams K.H."/>
            <person name="Hubbard S.S."/>
            <person name="Banfield J.F."/>
        </authorList>
    </citation>
    <scope>NUCLEOTIDE SEQUENCE [LARGE SCALE GENOMIC DNA]</scope>
</reference>
<comment type="caution">
    <text evidence="1">The sequence shown here is derived from an EMBL/GenBank/DDBJ whole genome shotgun (WGS) entry which is preliminary data.</text>
</comment>
<dbReference type="Proteomes" id="UP000179013">
    <property type="component" value="Unassembled WGS sequence"/>
</dbReference>
<evidence type="ECO:0000313" key="1">
    <source>
        <dbReference type="EMBL" id="OGM12058.1"/>
    </source>
</evidence>
<organism evidence="1 2">
    <name type="scientific">Candidatus Woesebacteria bacterium RBG_16_39_8b</name>
    <dbReference type="NCBI Taxonomy" id="1802482"/>
    <lineage>
        <taxon>Bacteria</taxon>
        <taxon>Candidatus Woeseibacteriota</taxon>
    </lineage>
</organism>
<name>A0A1F7XCE0_9BACT</name>
<sequence length="143" mass="17148">MKDIFKRLVIKPNAPLKCRDYKKILDYTRSLIDYDPVVTVTIADIRRGMAYYDKKKIILPTWLNEFDMVYQVYCVIHELVHCMIGYKHSETFKKLEDILLSIWGIEIVRMRVYPKRLFLDKREIFKIPGRQNLIDSSELREAC</sequence>
<proteinExistence type="predicted"/>
<accession>A0A1F7XCE0</accession>